<evidence type="ECO:0000256" key="3">
    <source>
        <dbReference type="ARBA" id="ARBA00022643"/>
    </source>
</evidence>
<dbReference type="PANTHER" id="PTHR30546:SF23">
    <property type="entry name" value="FLAVOPROTEIN-LIKE PROTEIN YCP4-RELATED"/>
    <property type="match status" value="1"/>
</dbReference>
<dbReference type="GO" id="GO:0003955">
    <property type="term" value="F:NAD(P)H dehydrogenase (quinone) activity"/>
    <property type="evidence" value="ECO:0007669"/>
    <property type="project" value="TreeGrafter"/>
</dbReference>
<dbReference type="RefSeq" id="WP_097112652.1">
    <property type="nucleotide sequence ID" value="NZ_OBEB01000008.1"/>
</dbReference>
<dbReference type="SUPFAM" id="SSF52218">
    <property type="entry name" value="Flavoproteins"/>
    <property type="match status" value="1"/>
</dbReference>
<name>A0A285JI06_9GAMM</name>
<keyword evidence="6" id="KW-1185">Reference proteome</keyword>
<keyword evidence="2" id="KW-0285">Flavoprotein</keyword>
<evidence type="ECO:0000256" key="2">
    <source>
        <dbReference type="ARBA" id="ARBA00022630"/>
    </source>
</evidence>
<proteinExistence type="predicted"/>
<sequence>MTKVGIVYFSATGATDLLAHEIEQGVCSVDGVSVERFRITKHQLAGGRFTDEAVLTRLGGCDAIIFGSPTYMGGAASQFKAFADATSELWCQQLWADKLAAGFTCGSAPNGDQSSTLHYFFTLACQHGMLWVSIDAAHGYTSDEVNRLGSQVGVIAHVVGGHVHQTDRKTAKYLGRRVAILCRDTFGYATSKNQYY</sequence>
<dbReference type="AlphaFoldDB" id="A0A285JI06"/>
<dbReference type="InterPro" id="IPR029039">
    <property type="entry name" value="Flavoprotein-like_sf"/>
</dbReference>
<dbReference type="EMBL" id="OBEB01000008">
    <property type="protein sequence ID" value="SNY58741.1"/>
    <property type="molecule type" value="Genomic_DNA"/>
</dbReference>
<organism evidence="5 6">
    <name type="scientific">Arsukibacterium tuosuense</name>
    <dbReference type="NCBI Taxonomy" id="1323745"/>
    <lineage>
        <taxon>Bacteria</taxon>
        <taxon>Pseudomonadati</taxon>
        <taxon>Pseudomonadota</taxon>
        <taxon>Gammaproteobacteria</taxon>
        <taxon>Chromatiales</taxon>
        <taxon>Chromatiaceae</taxon>
        <taxon>Arsukibacterium</taxon>
    </lineage>
</organism>
<accession>A0A285JI06</accession>
<evidence type="ECO:0000313" key="6">
    <source>
        <dbReference type="Proteomes" id="UP000219353"/>
    </source>
</evidence>
<dbReference type="InterPro" id="IPR005025">
    <property type="entry name" value="FMN_Rdtase-like_dom"/>
</dbReference>
<gene>
    <name evidence="5" type="ORF">SAMN06297280_3474</name>
</gene>
<dbReference type="GO" id="GO:0010181">
    <property type="term" value="F:FMN binding"/>
    <property type="evidence" value="ECO:0007669"/>
    <property type="project" value="InterPro"/>
</dbReference>
<keyword evidence="3" id="KW-0288">FMN</keyword>
<dbReference type="InterPro" id="IPR008254">
    <property type="entry name" value="Flavodoxin/NO_synth"/>
</dbReference>
<evidence type="ECO:0000313" key="5">
    <source>
        <dbReference type="EMBL" id="SNY58741.1"/>
    </source>
</evidence>
<feature type="domain" description="Flavodoxin-like" evidence="4">
    <location>
        <begin position="4"/>
        <end position="178"/>
    </location>
</feature>
<dbReference type="Pfam" id="PF03358">
    <property type="entry name" value="FMN_red"/>
    <property type="match status" value="1"/>
</dbReference>
<dbReference type="InterPro" id="IPR001226">
    <property type="entry name" value="Flavodoxin_CS"/>
</dbReference>
<dbReference type="GO" id="GO:0016020">
    <property type="term" value="C:membrane"/>
    <property type="evidence" value="ECO:0007669"/>
    <property type="project" value="TreeGrafter"/>
</dbReference>
<dbReference type="OrthoDB" id="9801479at2"/>
<dbReference type="PROSITE" id="PS00201">
    <property type="entry name" value="FLAVODOXIN"/>
    <property type="match status" value="1"/>
</dbReference>
<dbReference type="Gene3D" id="3.40.50.360">
    <property type="match status" value="1"/>
</dbReference>
<evidence type="ECO:0000256" key="1">
    <source>
        <dbReference type="ARBA" id="ARBA00001917"/>
    </source>
</evidence>
<reference evidence="6" key="1">
    <citation type="submission" date="2017-09" db="EMBL/GenBank/DDBJ databases">
        <authorList>
            <person name="Varghese N."/>
            <person name="Submissions S."/>
        </authorList>
    </citation>
    <scope>NUCLEOTIDE SEQUENCE [LARGE SCALE GENOMIC DNA]</scope>
    <source>
        <strain evidence="6">CGMCC 1.12461</strain>
    </source>
</reference>
<dbReference type="Proteomes" id="UP000219353">
    <property type="component" value="Unassembled WGS sequence"/>
</dbReference>
<dbReference type="GO" id="GO:0009055">
    <property type="term" value="F:electron transfer activity"/>
    <property type="evidence" value="ECO:0007669"/>
    <property type="project" value="InterPro"/>
</dbReference>
<protein>
    <submittedName>
        <fullName evidence="5">Multimeric flavodoxin WrbA</fullName>
    </submittedName>
</protein>
<dbReference type="PANTHER" id="PTHR30546">
    <property type="entry name" value="FLAVODOXIN-RELATED PROTEIN WRBA-RELATED"/>
    <property type="match status" value="1"/>
</dbReference>
<comment type="cofactor">
    <cofactor evidence="1">
        <name>FMN</name>
        <dbReference type="ChEBI" id="CHEBI:58210"/>
    </cofactor>
</comment>
<evidence type="ECO:0000259" key="4">
    <source>
        <dbReference type="PROSITE" id="PS50902"/>
    </source>
</evidence>
<dbReference type="PROSITE" id="PS50902">
    <property type="entry name" value="FLAVODOXIN_LIKE"/>
    <property type="match status" value="1"/>
</dbReference>